<evidence type="ECO:0000256" key="1">
    <source>
        <dbReference type="ARBA" id="ARBA00003803"/>
    </source>
</evidence>
<proteinExistence type="inferred from homology"/>
<keyword evidence="5 11" id="KW-0150">Chloroplast</keyword>
<evidence type="ECO:0000256" key="10">
    <source>
        <dbReference type="PIRSR" id="PIRSR601344-1"/>
    </source>
</evidence>
<dbReference type="Proteomes" id="UP000324705">
    <property type="component" value="Chromosome 2A"/>
</dbReference>
<dbReference type="GO" id="GO:0009523">
    <property type="term" value="C:photosystem II"/>
    <property type="evidence" value="ECO:0007669"/>
    <property type="project" value="UniProtKB-KW"/>
</dbReference>
<feature type="binding site" description="axial binding residue" evidence="10">
    <location>
        <position position="102"/>
    </location>
    <ligand>
        <name>chlorophyll a</name>
        <dbReference type="ChEBI" id="CHEBI:58416"/>
        <label>1</label>
    </ligand>
    <ligandPart>
        <name>Mg</name>
        <dbReference type="ChEBI" id="CHEBI:25107"/>
    </ligandPart>
</feature>
<evidence type="ECO:0000256" key="5">
    <source>
        <dbReference type="ARBA" id="ARBA00022528"/>
    </source>
</evidence>
<dbReference type="GO" id="GO:0009522">
    <property type="term" value="C:photosystem I"/>
    <property type="evidence" value="ECO:0007669"/>
    <property type="project" value="UniProtKB-KW"/>
</dbReference>
<feature type="binding site" description="axial binding residue" evidence="10">
    <location>
        <position position="104"/>
    </location>
    <ligand>
        <name>chlorophyll b</name>
        <dbReference type="ChEBI" id="CHEBI:61721"/>
        <label>1</label>
    </ligand>
    <ligandPart>
        <name>Mg</name>
        <dbReference type="ChEBI" id="CHEBI:25107"/>
    </ligandPart>
</feature>
<keyword evidence="11" id="KW-0793">Thylakoid</keyword>
<feature type="binding site" evidence="10">
    <location>
        <position position="205"/>
    </location>
    <ligand>
        <name>chlorophyll a</name>
        <dbReference type="ChEBI" id="CHEBI:58416"/>
        <label>1</label>
    </ligand>
</feature>
<evidence type="ECO:0000256" key="7">
    <source>
        <dbReference type="ARBA" id="ARBA00022640"/>
    </source>
</evidence>
<dbReference type="InterPro" id="IPR022796">
    <property type="entry name" value="Chloroa_b-bind"/>
</dbReference>
<protein>
    <recommendedName>
        <fullName evidence="11">Chlorophyll a-b binding protein, chloroplastic</fullName>
    </recommendedName>
</protein>
<dbReference type="GO" id="GO:0009535">
    <property type="term" value="C:chloroplast thylakoid membrane"/>
    <property type="evidence" value="ECO:0007669"/>
    <property type="project" value="UniProtKB-SubCell"/>
</dbReference>
<evidence type="ECO:0000256" key="6">
    <source>
        <dbReference type="ARBA" id="ARBA00022531"/>
    </source>
</evidence>
<dbReference type="EMBL" id="LT934113">
    <property type="protein sequence ID" value="VAH33009.1"/>
    <property type="molecule type" value="Genomic_DNA"/>
</dbReference>
<dbReference type="PANTHER" id="PTHR21649">
    <property type="entry name" value="CHLOROPHYLL A/B BINDING PROTEIN"/>
    <property type="match status" value="1"/>
</dbReference>
<feature type="binding site" evidence="10">
    <location>
        <position position="210"/>
    </location>
    <ligand>
        <name>chlorophyll a</name>
        <dbReference type="ChEBI" id="CHEBI:58416"/>
        <label>1</label>
    </ligand>
</feature>
<organism evidence="12 13">
    <name type="scientific">Triticum turgidum subsp. durum</name>
    <name type="common">Durum wheat</name>
    <name type="synonym">Triticum durum</name>
    <dbReference type="NCBI Taxonomy" id="4567"/>
    <lineage>
        <taxon>Eukaryota</taxon>
        <taxon>Viridiplantae</taxon>
        <taxon>Streptophyta</taxon>
        <taxon>Embryophyta</taxon>
        <taxon>Tracheophyta</taxon>
        <taxon>Spermatophyta</taxon>
        <taxon>Magnoliopsida</taxon>
        <taxon>Liliopsida</taxon>
        <taxon>Poales</taxon>
        <taxon>Poaceae</taxon>
        <taxon>BOP clade</taxon>
        <taxon>Pooideae</taxon>
        <taxon>Triticodae</taxon>
        <taxon>Triticeae</taxon>
        <taxon>Triticinae</taxon>
        <taxon>Triticum</taxon>
    </lineage>
</organism>
<gene>
    <name evidence="12" type="ORF">TRITD_2Av1G197750</name>
</gene>
<dbReference type="FunFam" id="1.10.3460.10:FF:000026">
    <property type="entry name" value="Chlorophyll a-b binding protein, chloroplastic"/>
    <property type="match status" value="1"/>
</dbReference>
<dbReference type="GO" id="GO:0009765">
    <property type="term" value="P:photosynthesis, light harvesting"/>
    <property type="evidence" value="ECO:0007669"/>
    <property type="project" value="InterPro"/>
</dbReference>
<evidence type="ECO:0000256" key="9">
    <source>
        <dbReference type="ARBA" id="ARBA00022991"/>
    </source>
</evidence>
<evidence type="ECO:0000313" key="12">
    <source>
        <dbReference type="EMBL" id="VAH33009.1"/>
    </source>
</evidence>
<evidence type="ECO:0000256" key="8">
    <source>
        <dbReference type="ARBA" id="ARBA00022946"/>
    </source>
</evidence>
<keyword evidence="9 11" id="KW-0157">Chromophore</keyword>
<dbReference type="GO" id="GO:0016168">
    <property type="term" value="F:chlorophyll binding"/>
    <property type="evidence" value="ECO:0007669"/>
    <property type="project" value="UniProtKB-KW"/>
</dbReference>
<accession>A0A9R1R9A6</accession>
<feature type="binding site" evidence="10">
    <location>
        <position position="99"/>
    </location>
    <ligand>
        <name>chlorophyll a</name>
        <dbReference type="ChEBI" id="CHEBI:58416"/>
        <label>1</label>
    </ligand>
</feature>
<dbReference type="Pfam" id="PF00504">
    <property type="entry name" value="Chloroa_b-bind"/>
    <property type="match status" value="1"/>
</dbReference>
<dbReference type="AlphaFoldDB" id="A0A9R1R9A6"/>
<keyword evidence="7 11" id="KW-0934">Plastid</keyword>
<evidence type="ECO:0000256" key="3">
    <source>
        <dbReference type="ARBA" id="ARBA00011769"/>
    </source>
</evidence>
<keyword evidence="6 11" id="KW-0602">Photosynthesis</keyword>
<reference evidence="12 13" key="1">
    <citation type="submission" date="2017-09" db="EMBL/GenBank/DDBJ databases">
        <authorList>
            <consortium name="International Durum Wheat Genome Sequencing Consortium (IDWGSC)"/>
            <person name="Milanesi L."/>
        </authorList>
    </citation>
    <scope>NUCLEOTIDE SEQUENCE [LARGE SCALE GENOMIC DNA]</scope>
    <source>
        <strain evidence="13">cv. Svevo</strain>
    </source>
</reference>
<dbReference type="Gramene" id="TRITD2Av1G197750.5">
    <property type="protein sequence ID" value="TRITD2Av1G197750.5"/>
    <property type="gene ID" value="TRITD2Av1G197750"/>
</dbReference>
<name>A0A9R1R9A6_TRITD</name>
<comment type="similarity">
    <text evidence="11">Belongs to the light-harvesting chlorophyll a/b-binding (LHC) protein family.</text>
</comment>
<comment type="subcellular location">
    <subcellularLocation>
        <location evidence="2 11">Plastid</location>
        <location evidence="2 11">Chloroplast thylakoid membrane</location>
    </subcellularLocation>
</comment>
<evidence type="ECO:0000256" key="4">
    <source>
        <dbReference type="ARBA" id="ARBA00022494"/>
    </source>
</evidence>
<dbReference type="Gene3D" id="1.10.3460.10">
    <property type="entry name" value="Chlorophyll a/b binding protein domain"/>
    <property type="match status" value="1"/>
</dbReference>
<evidence type="ECO:0000256" key="2">
    <source>
        <dbReference type="ARBA" id="ARBA00004334"/>
    </source>
</evidence>
<keyword evidence="8" id="KW-0809">Transit peptide</keyword>
<evidence type="ECO:0000256" key="11">
    <source>
        <dbReference type="RuleBase" id="RU363080"/>
    </source>
</evidence>
<feature type="binding site" evidence="10">
    <location>
        <position position="130"/>
    </location>
    <ligand>
        <name>chlorophyll a</name>
        <dbReference type="ChEBI" id="CHEBI:58416"/>
        <label>1</label>
    </ligand>
</feature>
<sequence length="235" mass="24973">MALASTSATASAAVLKNPFLGARRALANAASLGAAKPVTRRVVVVAAAVGKKSWIPAVKSDAEFINPSWLDGSLPGDFGFDPLGLGKDPAFLKWYREAELIHGRWAMAAVLGIFIGQAYSGVPWFEAGAQPGAVAPFSFGSLLGTQLLLMGWVESKRWVDFFNPVTGEQGYPGGKFFDPLGLGGETKDGVYIPDTEKLERLKVAEIKHSRLAMLAMLIFYFEAGQGKTPLGALGL</sequence>
<dbReference type="SUPFAM" id="SSF103511">
    <property type="entry name" value="Chlorophyll a-b binding protein"/>
    <property type="match status" value="1"/>
</dbReference>
<dbReference type="InterPro" id="IPR001344">
    <property type="entry name" value="Chloro_AB-bd_pln"/>
</dbReference>
<comment type="function">
    <text evidence="1 11">The light-harvesting complex (LHC) functions as a light receptor, it captures and delivers excitation energy to photosystems with which it is closely associated.</text>
</comment>
<keyword evidence="13" id="KW-1185">Reference proteome</keyword>
<keyword evidence="4 10" id="KW-0148">Chlorophyll</keyword>
<keyword evidence="11" id="KW-0604">Photosystem II</keyword>
<evidence type="ECO:0000313" key="13">
    <source>
        <dbReference type="Proteomes" id="UP000324705"/>
    </source>
</evidence>
<comment type="subunit">
    <text evidence="3">The LHC complex consists of chlorophyll a-b binding proteins.</text>
</comment>
<keyword evidence="11" id="KW-0603">Photosystem I</keyword>